<evidence type="ECO:0000256" key="1">
    <source>
        <dbReference type="SAM" id="Phobius"/>
    </source>
</evidence>
<evidence type="ECO:0000313" key="3">
    <source>
        <dbReference type="Proteomes" id="UP000464374"/>
    </source>
</evidence>
<reference evidence="2 3" key="1">
    <citation type="submission" date="2020-01" db="EMBL/GenBank/DDBJ databases">
        <title>Complete genome sequence of a human oral phylogroup 1 Treponema sp. strain ATCC 700766, originally isolated from periodontitis dental plaque.</title>
        <authorList>
            <person name="Chan Y."/>
            <person name="Huo Y.-B."/>
            <person name="Yu X.-L."/>
            <person name="Zeng H."/>
            <person name="Leung W.-K."/>
            <person name="Watt R.M."/>
        </authorList>
    </citation>
    <scope>NUCLEOTIDE SEQUENCE [LARGE SCALE GENOMIC DNA]</scope>
    <source>
        <strain evidence="2 3">OMZ 804</strain>
    </source>
</reference>
<keyword evidence="1" id="KW-0472">Membrane</keyword>
<feature type="transmembrane region" description="Helical" evidence="1">
    <location>
        <begin position="37"/>
        <end position="56"/>
    </location>
</feature>
<feature type="transmembrane region" description="Helical" evidence="1">
    <location>
        <begin position="63"/>
        <end position="81"/>
    </location>
</feature>
<proteinExistence type="predicted"/>
<dbReference type="RefSeq" id="WP_162663658.1">
    <property type="nucleotide sequence ID" value="NZ_CP048020.1"/>
</dbReference>
<dbReference type="KEGG" id="trz:GWP43_07580"/>
<keyword evidence="1" id="KW-1133">Transmembrane helix</keyword>
<evidence type="ECO:0000313" key="2">
    <source>
        <dbReference type="EMBL" id="QHX43331.1"/>
    </source>
</evidence>
<dbReference type="Pfam" id="PF09605">
    <property type="entry name" value="Trep_Strep"/>
    <property type="match status" value="1"/>
</dbReference>
<dbReference type="InterPro" id="IPR011733">
    <property type="entry name" value="CHP02185_IM"/>
</dbReference>
<name>A0A6P1Y0V5_9SPIR</name>
<organism evidence="2 3">
    <name type="scientific">Treponema vincentii</name>
    <dbReference type="NCBI Taxonomy" id="69710"/>
    <lineage>
        <taxon>Bacteria</taxon>
        <taxon>Pseudomonadati</taxon>
        <taxon>Spirochaetota</taxon>
        <taxon>Spirochaetia</taxon>
        <taxon>Spirochaetales</taxon>
        <taxon>Treponemataceae</taxon>
        <taxon>Treponema</taxon>
    </lineage>
</organism>
<feature type="transmembrane region" description="Helical" evidence="1">
    <location>
        <begin position="87"/>
        <end position="104"/>
    </location>
</feature>
<feature type="transmembrane region" description="Helical" evidence="1">
    <location>
        <begin position="12"/>
        <end position="31"/>
    </location>
</feature>
<sequence>MQSSKLSAKDLINVGIYTAMYLVIFFVVGMINAIPVLYPFLYVIVPIATGIPFMLFLTKADKFGMVFIMSVILGIFWYLMGYTYLPIISYCVMGALADLVLKAGKYKSFKASVLGYWLFSCAMISCQAPMWLFAATYMEKVRSSMGDQYVEGVQKFMPPWMGFAAIGILFASSLLGALLGRRMLKKHFERAGIV</sequence>
<dbReference type="Proteomes" id="UP000464374">
    <property type="component" value="Chromosome"/>
</dbReference>
<feature type="transmembrane region" description="Helical" evidence="1">
    <location>
        <begin position="158"/>
        <end position="180"/>
    </location>
</feature>
<keyword evidence="1" id="KW-0812">Transmembrane</keyword>
<dbReference type="NCBIfam" id="TIGR02185">
    <property type="entry name" value="Trep_Strep"/>
    <property type="match status" value="1"/>
</dbReference>
<accession>A0A6P1Y0V5</accession>
<dbReference type="EMBL" id="CP048020">
    <property type="protein sequence ID" value="QHX43331.1"/>
    <property type="molecule type" value="Genomic_DNA"/>
</dbReference>
<protein>
    <submittedName>
        <fullName evidence="2">MptD family putative ECF transporter S component</fullName>
    </submittedName>
</protein>
<gene>
    <name evidence="2" type="ORF">GWP43_07580</name>
</gene>
<feature type="transmembrane region" description="Helical" evidence="1">
    <location>
        <begin position="116"/>
        <end position="138"/>
    </location>
</feature>
<dbReference type="AlphaFoldDB" id="A0A6P1Y0V5"/>